<gene>
    <name evidence="1" type="ORF">DL239_19845</name>
</gene>
<accession>A0ABX0WEE6</accession>
<sequence>MLLWAKLGLIVALVLGAAWFARDYTLTKAENRELAARNEQSAEVTTMLGKAIETQRQRAEAYRQAYEELANVQDDNTCRSPAISRAFDILRRKRGSP</sequence>
<dbReference type="RefSeq" id="WP_167685816.1">
    <property type="nucleotide sequence ID" value="NZ_QHLQ01000031.1"/>
</dbReference>
<dbReference type="EMBL" id="QHLQ01000031">
    <property type="protein sequence ID" value="NIZ63223.1"/>
    <property type="molecule type" value="Genomic_DNA"/>
</dbReference>
<dbReference type="Proteomes" id="UP001429564">
    <property type="component" value="Unassembled WGS sequence"/>
</dbReference>
<protein>
    <recommendedName>
        <fullName evidence="3">DUF2570 domain-containing protein</fullName>
    </recommendedName>
</protein>
<evidence type="ECO:0000313" key="2">
    <source>
        <dbReference type="Proteomes" id="UP001429564"/>
    </source>
</evidence>
<keyword evidence="2" id="KW-1185">Reference proteome</keyword>
<name>A0ABX0WEE6_9RHOB</name>
<reference evidence="1 2" key="1">
    <citation type="submission" date="2018-05" db="EMBL/GenBank/DDBJ databases">
        <authorList>
            <person name="Zhang Y.-J."/>
        </authorList>
    </citation>
    <scope>NUCLEOTIDE SEQUENCE [LARGE SCALE GENOMIC DNA]</scope>
    <source>
        <strain evidence="1 2">CY04</strain>
    </source>
</reference>
<evidence type="ECO:0008006" key="3">
    <source>
        <dbReference type="Google" id="ProtNLM"/>
    </source>
</evidence>
<proteinExistence type="predicted"/>
<comment type="caution">
    <text evidence="1">The sequence shown here is derived from an EMBL/GenBank/DDBJ whole genome shotgun (WGS) entry which is preliminary data.</text>
</comment>
<evidence type="ECO:0000313" key="1">
    <source>
        <dbReference type="EMBL" id="NIZ63223.1"/>
    </source>
</evidence>
<organism evidence="1 2">
    <name type="scientific">Parasedimentitalea denitrificans</name>
    <dbReference type="NCBI Taxonomy" id="2211118"/>
    <lineage>
        <taxon>Bacteria</taxon>
        <taxon>Pseudomonadati</taxon>
        <taxon>Pseudomonadota</taxon>
        <taxon>Alphaproteobacteria</taxon>
        <taxon>Rhodobacterales</taxon>
        <taxon>Paracoccaceae</taxon>
        <taxon>Parasedimentitalea</taxon>
    </lineage>
</organism>